<dbReference type="GO" id="GO:0015416">
    <property type="term" value="F:ABC-type phosphonate transporter activity"/>
    <property type="evidence" value="ECO:0007669"/>
    <property type="project" value="InterPro"/>
</dbReference>
<evidence type="ECO:0000256" key="2">
    <source>
        <dbReference type="ARBA" id="ARBA00022448"/>
    </source>
</evidence>
<dbReference type="InterPro" id="IPR005769">
    <property type="entry name" value="PhnE/PtxC"/>
</dbReference>
<evidence type="ECO:0000256" key="7">
    <source>
        <dbReference type="RuleBase" id="RU363032"/>
    </source>
</evidence>
<evidence type="ECO:0000313" key="10">
    <source>
        <dbReference type="EMBL" id="ACQ80920.1"/>
    </source>
</evidence>
<dbReference type="STRING" id="471853.Bcav_2675"/>
<feature type="transmembrane region" description="Helical" evidence="7">
    <location>
        <begin position="140"/>
        <end position="164"/>
    </location>
</feature>
<name>C5BXN7_BEUC1</name>
<sequence length="297" mass="31539">MSARTTAPSTPGVRSERPTPPSKLPRTIGLLVSGAIVVVCAVTLDAQWSRLLEAPGVLGNYLRLMSQGIFTNPTVEPASFQWTSAFEYMLESLQMAWMGTLIGAVLSFPLAFLAARTIAPAPVVFVTRMVLNVIRAIPELILAIVVMMPIFGLGPLAGALALGIGSIGTLGKLSSEAIEAIDSRPVEAVSATGARKAQVLAWGVIPQAMPEILAFWLYRFEINIRAGAILGAVGAGGIGSILKQLFDKREWDRIGVTLVVIILVTILVDQISAWVRHRIIAGSGHQRAEVDTAALLG</sequence>
<feature type="transmembrane region" description="Helical" evidence="7">
    <location>
        <begin position="96"/>
        <end position="119"/>
    </location>
</feature>
<evidence type="ECO:0000256" key="5">
    <source>
        <dbReference type="ARBA" id="ARBA00022989"/>
    </source>
</evidence>
<dbReference type="CDD" id="cd06261">
    <property type="entry name" value="TM_PBP2"/>
    <property type="match status" value="1"/>
</dbReference>
<dbReference type="PANTHER" id="PTHR30043:SF1">
    <property type="entry name" value="ABC TRANSPORT SYSTEM PERMEASE PROTEIN P69"/>
    <property type="match status" value="1"/>
</dbReference>
<dbReference type="OrthoDB" id="9808005at2"/>
<dbReference type="InterPro" id="IPR000515">
    <property type="entry name" value="MetI-like"/>
</dbReference>
<evidence type="ECO:0000256" key="8">
    <source>
        <dbReference type="SAM" id="MobiDB-lite"/>
    </source>
</evidence>
<feature type="transmembrane region" description="Helical" evidence="7">
    <location>
        <begin position="222"/>
        <end position="242"/>
    </location>
</feature>
<dbReference type="Proteomes" id="UP000007962">
    <property type="component" value="Chromosome"/>
</dbReference>
<feature type="domain" description="ABC transmembrane type-1" evidence="9">
    <location>
        <begin position="89"/>
        <end position="272"/>
    </location>
</feature>
<evidence type="ECO:0000313" key="11">
    <source>
        <dbReference type="Proteomes" id="UP000007962"/>
    </source>
</evidence>
<evidence type="ECO:0000256" key="6">
    <source>
        <dbReference type="ARBA" id="ARBA00023136"/>
    </source>
</evidence>
<dbReference type="RefSeq" id="WP_015883160.1">
    <property type="nucleotide sequence ID" value="NC_012669.1"/>
</dbReference>
<keyword evidence="5 7" id="KW-1133">Transmembrane helix</keyword>
<dbReference type="SUPFAM" id="SSF161098">
    <property type="entry name" value="MetI-like"/>
    <property type="match status" value="1"/>
</dbReference>
<organism evidence="10 11">
    <name type="scientific">Beutenbergia cavernae (strain ATCC BAA-8 / DSM 12333 / CCUG 43141 / JCM 11478 / NBRC 16432 / NCIMB 13614 / HKI 0122)</name>
    <dbReference type="NCBI Taxonomy" id="471853"/>
    <lineage>
        <taxon>Bacteria</taxon>
        <taxon>Bacillati</taxon>
        <taxon>Actinomycetota</taxon>
        <taxon>Actinomycetes</taxon>
        <taxon>Micrococcales</taxon>
        <taxon>Beutenbergiaceae</taxon>
        <taxon>Beutenbergia</taxon>
    </lineage>
</organism>
<dbReference type="GO" id="GO:0005886">
    <property type="term" value="C:plasma membrane"/>
    <property type="evidence" value="ECO:0007669"/>
    <property type="project" value="UniProtKB-SubCell"/>
</dbReference>
<dbReference type="AlphaFoldDB" id="C5BXN7"/>
<accession>C5BXN7</accession>
<evidence type="ECO:0000259" key="9">
    <source>
        <dbReference type="PROSITE" id="PS50928"/>
    </source>
</evidence>
<comment type="similarity">
    <text evidence="7">Belongs to the binding-protein-dependent transport system permease family.</text>
</comment>
<reference evidence="10 11" key="1">
    <citation type="journal article" date="2009" name="Stand. Genomic Sci.">
        <title>Complete genome sequence of Beutenbergia cavernae type strain (HKI 0122).</title>
        <authorList>
            <person name="Land M."/>
            <person name="Pukall R."/>
            <person name="Abt B."/>
            <person name="Goker M."/>
            <person name="Rohde M."/>
            <person name="Glavina Del Rio T."/>
            <person name="Tice H."/>
            <person name="Copeland A."/>
            <person name="Cheng J.F."/>
            <person name="Lucas S."/>
            <person name="Chen F."/>
            <person name="Nolan M."/>
            <person name="Bruce D."/>
            <person name="Goodwin L."/>
            <person name="Pitluck S."/>
            <person name="Ivanova N."/>
            <person name="Mavromatis K."/>
            <person name="Ovchinnikova G."/>
            <person name="Pati A."/>
            <person name="Chen A."/>
            <person name="Palaniappan K."/>
            <person name="Hauser L."/>
            <person name="Chang Y.J."/>
            <person name="Jefferies C.C."/>
            <person name="Saunders E."/>
            <person name="Brettin T."/>
            <person name="Detter J.C."/>
            <person name="Han C."/>
            <person name="Chain P."/>
            <person name="Bristow J."/>
            <person name="Eisen J.A."/>
            <person name="Markowitz V."/>
            <person name="Hugenholtz P."/>
            <person name="Kyrpides N.C."/>
            <person name="Klenk H.P."/>
            <person name="Lapidus A."/>
        </authorList>
    </citation>
    <scope>NUCLEOTIDE SEQUENCE [LARGE SCALE GENOMIC DNA]</scope>
    <source>
        <strain evidence="11">ATCC BAA-8 / DSM 12333 / NBRC 16432</strain>
    </source>
</reference>
<dbReference type="PROSITE" id="PS50928">
    <property type="entry name" value="ABC_TM1"/>
    <property type="match status" value="1"/>
</dbReference>
<keyword evidence="6 7" id="KW-0472">Membrane</keyword>
<dbReference type="HOGENOM" id="CLU_064254_1_0_11"/>
<evidence type="ECO:0000256" key="1">
    <source>
        <dbReference type="ARBA" id="ARBA00004651"/>
    </source>
</evidence>
<keyword evidence="4 7" id="KW-0812">Transmembrane</keyword>
<protein>
    <submittedName>
        <fullName evidence="10">Phosphonate ABC transporter, inner membrane subunit</fullName>
    </submittedName>
</protein>
<feature type="transmembrane region" description="Helical" evidence="7">
    <location>
        <begin position="254"/>
        <end position="275"/>
    </location>
</feature>
<keyword evidence="2 7" id="KW-0813">Transport</keyword>
<dbReference type="Pfam" id="PF00528">
    <property type="entry name" value="BPD_transp_1"/>
    <property type="match status" value="1"/>
</dbReference>
<feature type="region of interest" description="Disordered" evidence="8">
    <location>
        <begin position="1"/>
        <end position="22"/>
    </location>
</feature>
<dbReference type="Gene3D" id="1.10.3720.10">
    <property type="entry name" value="MetI-like"/>
    <property type="match status" value="1"/>
</dbReference>
<gene>
    <name evidence="10" type="ordered locus">Bcav_2675</name>
</gene>
<dbReference type="PANTHER" id="PTHR30043">
    <property type="entry name" value="PHOSPHONATES TRANSPORT SYSTEM PERMEASE PROTEIN"/>
    <property type="match status" value="1"/>
</dbReference>
<keyword evidence="3" id="KW-1003">Cell membrane</keyword>
<evidence type="ECO:0000256" key="4">
    <source>
        <dbReference type="ARBA" id="ARBA00022692"/>
    </source>
</evidence>
<dbReference type="NCBIfam" id="TIGR01097">
    <property type="entry name" value="PhnE"/>
    <property type="match status" value="1"/>
</dbReference>
<dbReference type="KEGG" id="bcv:Bcav_2675"/>
<dbReference type="EMBL" id="CP001618">
    <property type="protein sequence ID" value="ACQ80920.1"/>
    <property type="molecule type" value="Genomic_DNA"/>
</dbReference>
<dbReference type="InterPro" id="IPR035906">
    <property type="entry name" value="MetI-like_sf"/>
</dbReference>
<keyword evidence="11" id="KW-1185">Reference proteome</keyword>
<comment type="subcellular location">
    <subcellularLocation>
        <location evidence="1 7">Cell membrane</location>
        <topology evidence="1 7">Multi-pass membrane protein</topology>
    </subcellularLocation>
</comment>
<dbReference type="eggNOG" id="COG3639">
    <property type="taxonomic scope" value="Bacteria"/>
</dbReference>
<proteinExistence type="inferred from homology"/>
<feature type="transmembrane region" description="Helical" evidence="7">
    <location>
        <begin position="24"/>
        <end position="44"/>
    </location>
</feature>
<evidence type="ECO:0000256" key="3">
    <source>
        <dbReference type="ARBA" id="ARBA00022475"/>
    </source>
</evidence>